<proteinExistence type="predicted"/>
<sequence>MDLESAQNNVVAKLPLLKQGDYEMWKLRIGKYFQVQDYALWDVIENGNSFNPVPRIIANADGTSTSTITGPVTVKEKAQKKNDVKAKSMLLMAFPNEHLLTFSQYKNAKTLFEAIRARFDDLNMKFLRSLPAEWNTHMVVWRNKSDLETMSFDDLYNNFKIVKQEVKRIVVSSSSSGSLNIAFLSSPSCTNEVDTTSIQVSAASTPVSTVSSPNNTANLKEIDLKWQLALLSMRAKRYFQRTGKKITINGNDTVGYDKKKAKESRQLKKDVIVKDTSSKAIVAIDGASFDWSYMGDDEVLTNMALMDFSDSDVHNSKTGSNTCLIRKDMFGDPELELEKTVLFTSCLTILKLLAINSMLLAFTSFFFCAFSLAVTGPDIVEVEVPSAYVVILVALFKKRQLCNSIVLSRF</sequence>
<reference evidence="2" key="1">
    <citation type="journal article" date="2019" name="Sci. Rep.">
        <title>Draft genome of Tanacetum cinerariifolium, the natural source of mosquito coil.</title>
        <authorList>
            <person name="Yamashiro T."/>
            <person name="Shiraishi A."/>
            <person name="Satake H."/>
            <person name="Nakayama K."/>
        </authorList>
    </citation>
    <scope>NUCLEOTIDE SEQUENCE</scope>
</reference>
<organism evidence="2">
    <name type="scientific">Tanacetum cinerariifolium</name>
    <name type="common">Dalmatian daisy</name>
    <name type="synonym">Chrysanthemum cinerariifolium</name>
    <dbReference type="NCBI Taxonomy" id="118510"/>
    <lineage>
        <taxon>Eukaryota</taxon>
        <taxon>Viridiplantae</taxon>
        <taxon>Streptophyta</taxon>
        <taxon>Embryophyta</taxon>
        <taxon>Tracheophyta</taxon>
        <taxon>Spermatophyta</taxon>
        <taxon>Magnoliopsida</taxon>
        <taxon>eudicotyledons</taxon>
        <taxon>Gunneridae</taxon>
        <taxon>Pentapetalae</taxon>
        <taxon>asterids</taxon>
        <taxon>campanulids</taxon>
        <taxon>Asterales</taxon>
        <taxon>Asteraceae</taxon>
        <taxon>Asteroideae</taxon>
        <taxon>Anthemideae</taxon>
        <taxon>Anthemidinae</taxon>
        <taxon>Tanacetum</taxon>
    </lineage>
</organism>
<keyword evidence="1" id="KW-1133">Transmembrane helix</keyword>
<evidence type="ECO:0000256" key="1">
    <source>
        <dbReference type="SAM" id="Phobius"/>
    </source>
</evidence>
<name>A0A6L2JTF8_TANCI</name>
<keyword evidence="1" id="KW-0812">Transmembrane</keyword>
<keyword evidence="1" id="KW-0472">Membrane</keyword>
<dbReference type="AlphaFoldDB" id="A0A6L2JTF8"/>
<dbReference type="EMBL" id="BKCJ010001134">
    <property type="protein sequence ID" value="GEU39115.1"/>
    <property type="molecule type" value="Genomic_DNA"/>
</dbReference>
<comment type="caution">
    <text evidence="2">The sequence shown here is derived from an EMBL/GenBank/DDBJ whole genome shotgun (WGS) entry which is preliminary data.</text>
</comment>
<protein>
    <submittedName>
        <fullName evidence="2">Uncharacterized protein</fullName>
    </submittedName>
</protein>
<gene>
    <name evidence="2" type="ORF">Tci_011093</name>
</gene>
<feature type="transmembrane region" description="Helical" evidence="1">
    <location>
        <begin position="379"/>
        <end position="396"/>
    </location>
</feature>
<accession>A0A6L2JTF8</accession>
<feature type="transmembrane region" description="Helical" evidence="1">
    <location>
        <begin position="352"/>
        <end position="373"/>
    </location>
</feature>
<evidence type="ECO:0000313" key="2">
    <source>
        <dbReference type="EMBL" id="GEU39115.1"/>
    </source>
</evidence>